<dbReference type="AlphaFoldDB" id="A0A914M746"/>
<reference evidence="3" key="1">
    <citation type="submission" date="2022-11" db="UniProtKB">
        <authorList>
            <consortium name="WormBaseParasite"/>
        </authorList>
    </citation>
    <scope>IDENTIFICATION</scope>
</reference>
<feature type="region of interest" description="Disordered" evidence="1">
    <location>
        <begin position="59"/>
        <end position="91"/>
    </location>
</feature>
<proteinExistence type="predicted"/>
<organism evidence="2 3">
    <name type="scientific">Meloidogyne incognita</name>
    <name type="common">Southern root-knot nematode worm</name>
    <name type="synonym">Oxyuris incognita</name>
    <dbReference type="NCBI Taxonomy" id="6306"/>
    <lineage>
        <taxon>Eukaryota</taxon>
        <taxon>Metazoa</taxon>
        <taxon>Ecdysozoa</taxon>
        <taxon>Nematoda</taxon>
        <taxon>Chromadorea</taxon>
        <taxon>Rhabditida</taxon>
        <taxon>Tylenchina</taxon>
        <taxon>Tylenchomorpha</taxon>
        <taxon>Tylenchoidea</taxon>
        <taxon>Meloidogynidae</taxon>
        <taxon>Meloidogyninae</taxon>
        <taxon>Meloidogyne</taxon>
        <taxon>Meloidogyne incognita group</taxon>
    </lineage>
</organism>
<evidence type="ECO:0000313" key="2">
    <source>
        <dbReference type="Proteomes" id="UP000887563"/>
    </source>
</evidence>
<protein>
    <submittedName>
        <fullName evidence="3">Uncharacterized protein</fullName>
    </submittedName>
</protein>
<accession>A0A914M746</accession>
<dbReference type="Proteomes" id="UP000887563">
    <property type="component" value="Unplaced"/>
</dbReference>
<dbReference type="WBParaSite" id="Minc3s01076g20488">
    <property type="protein sequence ID" value="Minc3s01076g20488"/>
    <property type="gene ID" value="Minc3s01076g20488"/>
</dbReference>
<evidence type="ECO:0000313" key="3">
    <source>
        <dbReference type="WBParaSite" id="Minc3s01076g20488"/>
    </source>
</evidence>
<keyword evidence="2" id="KW-1185">Reference proteome</keyword>
<sequence length="91" mass="10049">MTVELLNKLTDEFTRVYKECKDCHARRFIQKSKNGPIMAKSIAQLPPPPSPPVLQIKKENGINNTTTTHKSQSSTTAAATKNHSIKSSPIC</sequence>
<evidence type="ECO:0000256" key="1">
    <source>
        <dbReference type="SAM" id="MobiDB-lite"/>
    </source>
</evidence>
<feature type="compositionally biased region" description="Low complexity" evidence="1">
    <location>
        <begin position="63"/>
        <end position="82"/>
    </location>
</feature>
<name>A0A914M746_MELIC</name>